<dbReference type="AlphaFoldDB" id="A0A498KRY5"/>
<gene>
    <name evidence="2" type="ORF">EAF64_19450</name>
</gene>
<proteinExistence type="predicted"/>
<protein>
    <submittedName>
        <fullName evidence="2">Uncharacterized protein</fullName>
    </submittedName>
</protein>
<evidence type="ECO:0000313" key="3">
    <source>
        <dbReference type="Proteomes" id="UP000289691"/>
    </source>
</evidence>
<keyword evidence="1" id="KW-0472">Membrane</keyword>
<keyword evidence="1" id="KW-0812">Transmembrane</keyword>
<name>A0A498KRY5_9EURY</name>
<dbReference type="EMBL" id="RDFA01000009">
    <property type="protein sequence ID" value="RXK46464.1"/>
    <property type="molecule type" value="Genomic_DNA"/>
</dbReference>
<sequence>MTDDTDDTDDADDAAADDITSAILSGSMYDQLRLQRRTYFSQPTITKLTWQSLLLGGLTLLLPIYLLFPATVLEYVPSADPATASPKVLILGLVGAGIVTFTALLLVGAALYRIRNHPLDETEAQAILNVEDFASYLAFGTGGLAIGLTVVYFLLGLGGGAAVGTYVQAMDGVNPFAASGTGLSVVELAVASFLGCIVLLMIRLYLKLRLFELDGV</sequence>
<feature type="transmembrane region" description="Helical" evidence="1">
    <location>
        <begin position="133"/>
        <end position="155"/>
    </location>
</feature>
<keyword evidence="3" id="KW-1185">Reference proteome</keyword>
<feature type="transmembrane region" description="Helical" evidence="1">
    <location>
        <begin position="48"/>
        <end position="68"/>
    </location>
</feature>
<keyword evidence="1" id="KW-1133">Transmembrane helix</keyword>
<dbReference type="OrthoDB" id="161718at2157"/>
<reference evidence="2 3" key="1">
    <citation type="submission" date="2019-01" db="EMBL/GenBank/DDBJ databases">
        <title>Halorientalis sp. F13-25 a new haloarchaeum isolated from hypersaline water.</title>
        <authorList>
            <person name="Ana D.-V."/>
            <person name="Cristina S.-P."/>
            <person name="Antonio V."/>
        </authorList>
    </citation>
    <scope>NUCLEOTIDE SEQUENCE [LARGE SCALE GENOMIC DNA]</scope>
    <source>
        <strain evidence="2 3">F13-25</strain>
    </source>
</reference>
<comment type="caution">
    <text evidence="2">The sequence shown here is derived from an EMBL/GenBank/DDBJ whole genome shotgun (WGS) entry which is preliminary data.</text>
</comment>
<evidence type="ECO:0000313" key="2">
    <source>
        <dbReference type="EMBL" id="RXK46464.1"/>
    </source>
</evidence>
<accession>A0A498KRY5</accession>
<feature type="transmembrane region" description="Helical" evidence="1">
    <location>
        <begin position="175"/>
        <end position="202"/>
    </location>
</feature>
<organism evidence="2 3">
    <name type="scientific">Halorientalis pallida</name>
    <dbReference type="NCBI Taxonomy" id="2479928"/>
    <lineage>
        <taxon>Archaea</taxon>
        <taxon>Methanobacteriati</taxon>
        <taxon>Methanobacteriota</taxon>
        <taxon>Stenosarchaea group</taxon>
        <taxon>Halobacteria</taxon>
        <taxon>Halobacteriales</taxon>
        <taxon>Haloarculaceae</taxon>
        <taxon>Halorientalis</taxon>
    </lineage>
</organism>
<feature type="transmembrane region" description="Helical" evidence="1">
    <location>
        <begin position="88"/>
        <end position="112"/>
    </location>
</feature>
<evidence type="ECO:0000256" key="1">
    <source>
        <dbReference type="SAM" id="Phobius"/>
    </source>
</evidence>
<dbReference type="Proteomes" id="UP000289691">
    <property type="component" value="Unassembled WGS sequence"/>
</dbReference>
<dbReference type="RefSeq" id="WP_129070643.1">
    <property type="nucleotide sequence ID" value="NZ_RDFA01000009.1"/>
</dbReference>